<evidence type="ECO:0000259" key="8">
    <source>
        <dbReference type="Pfam" id="PF07732"/>
    </source>
</evidence>
<name>A0ABR4GNN7_9EURO</name>
<evidence type="ECO:0000313" key="9">
    <source>
        <dbReference type="EMBL" id="KAL2800115.1"/>
    </source>
</evidence>
<dbReference type="InterPro" id="IPR001117">
    <property type="entry name" value="Cu-oxidase_2nd"/>
</dbReference>
<proteinExistence type="inferred from homology"/>
<comment type="caution">
    <text evidence="9">The sequence shown here is derived from an EMBL/GenBank/DDBJ whole genome shotgun (WGS) entry which is preliminary data.</text>
</comment>
<keyword evidence="10" id="KW-1185">Reference proteome</keyword>
<feature type="domain" description="Plastocyanin-like" evidence="6">
    <location>
        <begin position="151"/>
        <end position="293"/>
    </location>
</feature>
<feature type="transmembrane region" description="Helical" evidence="4">
    <location>
        <begin position="564"/>
        <end position="587"/>
    </location>
</feature>
<protein>
    <submittedName>
        <fullName evidence="9">Multicopper oxidase</fullName>
    </submittedName>
</protein>
<reference evidence="9 10" key="1">
    <citation type="submission" date="2024-07" db="EMBL/GenBank/DDBJ databases">
        <title>Section-level genome sequencing and comparative genomics of Aspergillus sections Usti and Cavernicolus.</title>
        <authorList>
            <consortium name="Lawrence Berkeley National Laboratory"/>
            <person name="Nybo J.L."/>
            <person name="Vesth T.C."/>
            <person name="Theobald S."/>
            <person name="Frisvad J.C."/>
            <person name="Larsen T.O."/>
            <person name="Kjaerboelling I."/>
            <person name="Rothschild-Mancinelli K."/>
            <person name="Lyhne E.K."/>
            <person name="Kogle M.E."/>
            <person name="Barry K."/>
            <person name="Clum A."/>
            <person name="Na H."/>
            <person name="Ledsgaard L."/>
            <person name="Lin J."/>
            <person name="Lipzen A."/>
            <person name="Kuo A."/>
            <person name="Riley R."/>
            <person name="Mondo S."/>
            <person name="Labutti K."/>
            <person name="Haridas S."/>
            <person name="Pangalinan J."/>
            <person name="Salamov A.A."/>
            <person name="Simmons B.A."/>
            <person name="Magnuson J.K."/>
            <person name="Chen J."/>
            <person name="Drula E."/>
            <person name="Henrissat B."/>
            <person name="Wiebenga A."/>
            <person name="Lubbers R.J."/>
            <person name="Gomes A.C."/>
            <person name="Makela M.R."/>
            <person name="Stajich J."/>
            <person name="Grigoriev I.V."/>
            <person name="Mortensen U.H."/>
            <person name="De Vries R.P."/>
            <person name="Baker S.E."/>
            <person name="Andersen M.R."/>
        </authorList>
    </citation>
    <scope>NUCLEOTIDE SEQUENCE [LARGE SCALE GENOMIC DNA]</scope>
    <source>
        <strain evidence="9 10">CBS 209.92</strain>
    </source>
</reference>
<dbReference type="Pfam" id="PF07731">
    <property type="entry name" value="Cu-oxidase_2"/>
    <property type="match status" value="1"/>
</dbReference>
<dbReference type="InterPro" id="IPR011707">
    <property type="entry name" value="Cu-oxidase-like_N"/>
</dbReference>
<dbReference type="CDD" id="cd13877">
    <property type="entry name" value="CuRO_2_Fet3p_like"/>
    <property type="match status" value="1"/>
</dbReference>
<evidence type="ECO:0000256" key="5">
    <source>
        <dbReference type="SAM" id="SignalP"/>
    </source>
</evidence>
<keyword evidence="2 5" id="KW-0732">Signal</keyword>
<dbReference type="SUPFAM" id="SSF49503">
    <property type="entry name" value="Cupredoxins"/>
    <property type="match status" value="3"/>
</dbReference>
<dbReference type="InterPro" id="IPR011706">
    <property type="entry name" value="Cu-oxidase_C"/>
</dbReference>
<gene>
    <name evidence="9" type="ORF">BJX66DRAFT_291364</name>
</gene>
<dbReference type="EMBL" id="JBFTWV010000004">
    <property type="protein sequence ID" value="KAL2800115.1"/>
    <property type="molecule type" value="Genomic_DNA"/>
</dbReference>
<dbReference type="Pfam" id="PF07732">
    <property type="entry name" value="Cu-oxidase_3"/>
    <property type="match status" value="1"/>
</dbReference>
<evidence type="ECO:0000256" key="3">
    <source>
        <dbReference type="ARBA" id="ARBA00023008"/>
    </source>
</evidence>
<keyword evidence="4" id="KW-0472">Membrane</keyword>
<feature type="domain" description="Plastocyanin-like" evidence="8">
    <location>
        <begin position="26"/>
        <end position="142"/>
    </location>
</feature>
<organism evidence="9 10">
    <name type="scientific">Aspergillus keveii</name>
    <dbReference type="NCBI Taxonomy" id="714993"/>
    <lineage>
        <taxon>Eukaryota</taxon>
        <taxon>Fungi</taxon>
        <taxon>Dikarya</taxon>
        <taxon>Ascomycota</taxon>
        <taxon>Pezizomycotina</taxon>
        <taxon>Eurotiomycetes</taxon>
        <taxon>Eurotiomycetidae</taxon>
        <taxon>Eurotiales</taxon>
        <taxon>Aspergillaceae</taxon>
        <taxon>Aspergillus</taxon>
        <taxon>Aspergillus subgen. Nidulantes</taxon>
    </lineage>
</organism>
<dbReference type="Gene3D" id="2.60.40.420">
    <property type="entry name" value="Cupredoxins - blue copper proteins"/>
    <property type="match status" value="3"/>
</dbReference>
<keyword evidence="4" id="KW-0812">Transmembrane</keyword>
<dbReference type="InterPro" id="IPR044130">
    <property type="entry name" value="CuRO_2_Fet3-like"/>
</dbReference>
<dbReference type="InterPro" id="IPR045087">
    <property type="entry name" value="Cu-oxidase_fam"/>
</dbReference>
<keyword evidence="3" id="KW-0186">Copper</keyword>
<evidence type="ECO:0000313" key="10">
    <source>
        <dbReference type="Proteomes" id="UP001610563"/>
    </source>
</evidence>
<feature type="domain" description="Plastocyanin-like" evidence="7">
    <location>
        <begin position="357"/>
        <end position="470"/>
    </location>
</feature>
<evidence type="ECO:0000259" key="6">
    <source>
        <dbReference type="Pfam" id="PF00394"/>
    </source>
</evidence>
<evidence type="ECO:0000256" key="1">
    <source>
        <dbReference type="ARBA" id="ARBA00010609"/>
    </source>
</evidence>
<dbReference type="InterPro" id="IPR008972">
    <property type="entry name" value="Cupredoxin"/>
</dbReference>
<evidence type="ECO:0000259" key="7">
    <source>
        <dbReference type="Pfam" id="PF07731"/>
    </source>
</evidence>
<keyword evidence="4" id="KW-1133">Transmembrane helix</keyword>
<accession>A0ABR4GNN7</accession>
<comment type="similarity">
    <text evidence="1">Belongs to the multicopper oxidase family.</text>
</comment>
<dbReference type="Proteomes" id="UP001610563">
    <property type="component" value="Unassembled WGS sequence"/>
</dbReference>
<dbReference type="Pfam" id="PF00394">
    <property type="entry name" value="Cu-oxidase"/>
    <property type="match status" value="1"/>
</dbReference>
<evidence type="ECO:0000256" key="2">
    <source>
        <dbReference type="ARBA" id="ARBA00022729"/>
    </source>
</evidence>
<sequence length="621" mass="68659">MLSLFILLLYISLQATSETLHFDINITWVEANPDGLHERRAIGVNDEWPPPQIEGNVGDIVVLNVRNLLEDQSTSLHFHGISMHGTPHMDGAVGASQCPILPGKTFQYIVQLTNPGPYWYHAHNGAQSADGLRGLIVVRDPESPYKHEFDEEIVLSVSDWYHEQMTDLVGSGNKNSTIAELPAPDSILLNNSRDAQVQVTPGTRYVVRVANMGATTNQYFEIMDHEMVVVEVDGVYTKPTKVQGIHLAPGQRYGLLMTAKNETSVNYPIITALHTANGLDHEKTATGWIVYDSSLSTGEFDEHVMLQRSEILDDKSLVPLDETPLLDPPSQSMTMDIMMTESEDGSQQWSFNNSIYSPPTVPTLYTALATKQKATDPAIYGTSVNPFVLNHDEIVQLVINNPSDTEHVLHLHGHEFQVIYRSEDGAGALDVIDNHEKRFPQTPTRRDTVIVNPHSSVVLRFKADNPGKWITLVACLNLIFRIAIANPCLAGVWLLQSQISWPSHSGLAVTFIEAPLELQKSVSLSSIPIPFGDACAEGEVDIIMAHPLPVEGARTPADSVLDGLIYPVIYLVIVGAALPLTLVLLWPQIKWFFLLLRNGLPGGRRPSYRIIADHESLEKLS</sequence>
<feature type="signal peptide" evidence="5">
    <location>
        <begin position="1"/>
        <end position="17"/>
    </location>
</feature>
<evidence type="ECO:0000256" key="4">
    <source>
        <dbReference type="SAM" id="Phobius"/>
    </source>
</evidence>
<dbReference type="PANTHER" id="PTHR11709:SF361">
    <property type="entry name" value="IRON TRANSPORT MULTICOPPER OXIDASE FET3"/>
    <property type="match status" value="1"/>
</dbReference>
<dbReference type="PANTHER" id="PTHR11709">
    <property type="entry name" value="MULTI-COPPER OXIDASE"/>
    <property type="match status" value="1"/>
</dbReference>
<feature type="chain" id="PRO_5045713724" evidence="5">
    <location>
        <begin position="18"/>
        <end position="621"/>
    </location>
</feature>